<evidence type="ECO:0000256" key="4">
    <source>
        <dbReference type="SAM" id="SignalP"/>
    </source>
</evidence>
<dbReference type="InterPro" id="IPR012289">
    <property type="entry name" value="Lytic_TGlycosylase_superhlx_L"/>
</dbReference>
<gene>
    <name evidence="7" type="ORF">HBF25_16030</name>
</gene>
<comment type="similarity">
    <text evidence="1">Belongs to the transglycosylase Slt family.</text>
</comment>
<feature type="compositionally biased region" description="Low complexity" evidence="3">
    <location>
        <begin position="663"/>
        <end position="673"/>
    </location>
</feature>
<evidence type="ECO:0000259" key="5">
    <source>
        <dbReference type="Pfam" id="PF01464"/>
    </source>
</evidence>
<dbReference type="RefSeq" id="WP_166950152.1">
    <property type="nucleotide sequence ID" value="NZ_JAARLZ010000009.1"/>
</dbReference>
<dbReference type="AlphaFoldDB" id="A0A7X5UCP7"/>
<dbReference type="PANTHER" id="PTHR37423:SF5">
    <property type="entry name" value="SOLUBLE LYTIC MUREIN TRANSGLYCOSYLASE"/>
    <property type="match status" value="1"/>
</dbReference>
<dbReference type="GO" id="GO:0004553">
    <property type="term" value="F:hydrolase activity, hydrolyzing O-glycosyl compounds"/>
    <property type="evidence" value="ECO:0007669"/>
    <property type="project" value="InterPro"/>
</dbReference>
<dbReference type="EMBL" id="JAARLZ010000009">
    <property type="protein sequence ID" value="NII07892.1"/>
    <property type="molecule type" value="Genomic_DNA"/>
</dbReference>
<name>A0A7X5UCP7_9GAMM</name>
<comment type="caution">
    <text evidence="7">The sequence shown here is derived from an EMBL/GenBank/DDBJ whole genome shotgun (WGS) entry which is preliminary data.</text>
</comment>
<dbReference type="Pfam" id="PF01464">
    <property type="entry name" value="SLT"/>
    <property type="match status" value="1"/>
</dbReference>
<keyword evidence="8" id="KW-1185">Reference proteome</keyword>
<dbReference type="Pfam" id="PF14718">
    <property type="entry name" value="SLT_L"/>
    <property type="match status" value="1"/>
</dbReference>
<dbReference type="GO" id="GO:0042597">
    <property type="term" value="C:periplasmic space"/>
    <property type="evidence" value="ECO:0007669"/>
    <property type="project" value="InterPro"/>
</dbReference>
<sequence>MAPSKASRRIPRPLRFLAGLALVVCVIAQSPGAAAEGTDAQRMRFRQAYAAASQQGGDAWRTQATGLENYVLFPYLEAAALTHDLRTLDRARVDAYLNRYPGLIPAADLRRDFLGELARRKDWTTFAAMYQPGLGDSLACYALQAKLSRNEPLVFERDLADLWKKPSLPNSCDPVLSAAHDAGLLTGERLWARIQVAADAGKGGTIASLAPWLPASDASAAQRIALALNDPATALRQAADWPDTPRHRQAVTLALQRMARRQSSVADGAWTTLAPKFTLSEQQKGAVLNALALFHATDFDESALDRLAALPLSAQTDASREWRVRVALARQDWPAALTALDALSPTQKDDGEWRYFRALVLGKLGRNDEAKRLYQSVSQEATYFGFLSADRIDTAYAICPVTMPTDERREAALLNDPGLDRAFELYAVGLQKYARREWSSALAGRDADTQRLAADLAFRKGWYDRAVFGLSSGEALRLYEQRFPLARQDGVVEQSSQAGIEAPWAYAIIRAESAWMSDARSGADARGLMQLLPATAANVAKRNGLSWGGGESLYDPSTNIVLGTRYLSQMAARFNGAPWLASAAYNAGPNKVDQWLSARGTLDPDLFVASIPYKETREYVARVMAFAVIYDWRLNGNALSIGSRMTRIGSTYSLPSSGAVRKPVSCPAPVVSKPSPPATPAVAEPAPAEASSAPTPEEPQR</sequence>
<evidence type="ECO:0000313" key="8">
    <source>
        <dbReference type="Proteomes" id="UP000490980"/>
    </source>
</evidence>
<dbReference type="PANTHER" id="PTHR37423">
    <property type="entry name" value="SOLUBLE LYTIC MUREIN TRANSGLYCOSYLASE-RELATED"/>
    <property type="match status" value="1"/>
</dbReference>
<evidence type="ECO:0000256" key="3">
    <source>
        <dbReference type="SAM" id="MobiDB-lite"/>
    </source>
</evidence>
<feature type="chain" id="PRO_5031552223" evidence="4">
    <location>
        <begin position="36"/>
        <end position="701"/>
    </location>
</feature>
<feature type="region of interest" description="Disordered" evidence="3">
    <location>
        <begin position="656"/>
        <end position="701"/>
    </location>
</feature>
<reference evidence="7 8" key="1">
    <citation type="submission" date="2020-03" db="EMBL/GenBank/DDBJ databases">
        <authorList>
            <person name="Lai Q."/>
        </authorList>
    </citation>
    <scope>NUCLEOTIDE SEQUENCE [LARGE SCALE GENOMIC DNA]</scope>
    <source>
        <strain evidence="7 8">CCUG 25036</strain>
    </source>
</reference>
<keyword evidence="2 4" id="KW-0732">Signal</keyword>
<accession>A0A7X5UCP7</accession>
<dbReference type="CDD" id="cd13401">
    <property type="entry name" value="Slt70-like"/>
    <property type="match status" value="1"/>
</dbReference>
<evidence type="ECO:0000313" key="7">
    <source>
        <dbReference type="EMBL" id="NII07892.1"/>
    </source>
</evidence>
<dbReference type="Proteomes" id="UP000490980">
    <property type="component" value="Unassembled WGS sequence"/>
</dbReference>
<dbReference type="InterPro" id="IPR008258">
    <property type="entry name" value="Transglycosylase_SLT_dom_1"/>
</dbReference>
<dbReference type="Gene3D" id="1.25.20.10">
    <property type="entry name" value="Bacterial muramidases"/>
    <property type="match status" value="1"/>
</dbReference>
<feature type="compositionally biased region" description="Low complexity" evidence="3">
    <location>
        <begin position="680"/>
        <end position="695"/>
    </location>
</feature>
<dbReference type="SUPFAM" id="SSF53955">
    <property type="entry name" value="Lysozyme-like"/>
    <property type="match status" value="1"/>
</dbReference>
<evidence type="ECO:0000256" key="1">
    <source>
        <dbReference type="ARBA" id="ARBA00007734"/>
    </source>
</evidence>
<protein>
    <submittedName>
        <fullName evidence="7">Transglycosylase SLT domain-containing protein</fullName>
    </submittedName>
</protein>
<evidence type="ECO:0000256" key="2">
    <source>
        <dbReference type="ARBA" id="ARBA00022729"/>
    </source>
</evidence>
<proteinExistence type="inferred from homology"/>
<organism evidence="7 8">
    <name type="scientific">Luteibacter anthropi</name>
    <dbReference type="NCBI Taxonomy" id="564369"/>
    <lineage>
        <taxon>Bacteria</taxon>
        <taxon>Pseudomonadati</taxon>
        <taxon>Pseudomonadota</taxon>
        <taxon>Gammaproteobacteria</taxon>
        <taxon>Lysobacterales</taxon>
        <taxon>Rhodanobacteraceae</taxon>
        <taxon>Luteibacter</taxon>
    </lineage>
</organism>
<feature type="domain" description="Transglycosylase SLT" evidence="5">
    <location>
        <begin position="494"/>
        <end position="604"/>
    </location>
</feature>
<dbReference type="Gene3D" id="1.10.1240.20">
    <property type="entry name" value="Lytic transglycosylase, superhelical linker domain"/>
    <property type="match status" value="1"/>
</dbReference>
<dbReference type="InterPro" id="IPR023346">
    <property type="entry name" value="Lysozyme-like_dom_sf"/>
</dbReference>
<dbReference type="InterPro" id="IPR008939">
    <property type="entry name" value="Lytic_TGlycosylase_superhlx_U"/>
</dbReference>
<feature type="signal peptide" evidence="4">
    <location>
        <begin position="1"/>
        <end position="35"/>
    </location>
</feature>
<evidence type="ECO:0000259" key="6">
    <source>
        <dbReference type="Pfam" id="PF14718"/>
    </source>
</evidence>
<dbReference type="Gene3D" id="1.10.530.10">
    <property type="match status" value="1"/>
</dbReference>
<dbReference type="SUPFAM" id="SSF48435">
    <property type="entry name" value="Bacterial muramidases"/>
    <property type="match status" value="1"/>
</dbReference>
<dbReference type="InterPro" id="IPR037061">
    <property type="entry name" value="Lytic_TGlycoase_superhlx_L_sf"/>
</dbReference>
<feature type="domain" description="Lytic transglycosylase superhelical linker" evidence="6">
    <location>
        <begin position="414"/>
        <end position="474"/>
    </location>
</feature>